<protein>
    <recommendedName>
        <fullName evidence="4">Type I restriction modification DNA specificity domain-containing protein</fullName>
    </recommendedName>
</protein>
<sequence>MSDKTKTTATKEEATPALVPKLRFPEFRGAEGWKSKQLVAVCSKITQGGTPDTSNQEYWGGTINWMTPAEMGKADIPFIGETNRTITELGLSDCASDLLPINSVILSVRAPIGHLAINMAPMAINQGCKGLIPGKSLNHHFLYSSLLWSKSRLVDLGAGNTFKELSSSALKSFEIPIPSPTEQQKIAECLSSADELIAAQARKVDALKTHKKGLMQQLFPIEGETQPRLRFPEFQNDGEWEVKRLDELSRYENGKAHENDISENGRYIVVNSKFISTEGKVRKFSNEGFCVADEGDVLMVLSDVPNGRAIAKCYFVESDDLYTVNQRICRIQPTKVNGSFLFYVLDKNSYFLGFDDGVKQTNLRKEDVVGFPLCAPRESAEQHRIASCLSSLDTLITLETQKLEALKTHKKGLMQQLFPSPAEVET</sequence>
<dbReference type="Gene3D" id="1.10.287.1120">
    <property type="entry name" value="Bipartite methylase S protein"/>
    <property type="match status" value="1"/>
</dbReference>
<reference evidence="5 6" key="1">
    <citation type="submission" date="2017-03" db="EMBL/GenBank/DDBJ databases">
        <title>Draft genime sequence of the acidophilic sulfur-oxidizing bacterium Acidithiobacillus sp. SH, isolated from seawater.</title>
        <authorList>
            <person name="Sharmin S."/>
            <person name="Tokuhisa M."/>
            <person name="Kanao T."/>
            <person name="Kamimura K."/>
        </authorList>
    </citation>
    <scope>NUCLEOTIDE SEQUENCE [LARGE SCALE GENOMIC DNA]</scope>
    <source>
        <strain evidence="5 6">SH</strain>
    </source>
</reference>
<keyword evidence="3" id="KW-0238">DNA-binding</keyword>
<dbReference type="EMBL" id="MXAV01000004">
    <property type="protein sequence ID" value="PKY11994.1"/>
    <property type="molecule type" value="Genomic_DNA"/>
</dbReference>
<dbReference type="OrthoDB" id="164285at2"/>
<dbReference type="GO" id="GO:0003677">
    <property type="term" value="F:DNA binding"/>
    <property type="evidence" value="ECO:0007669"/>
    <property type="project" value="UniProtKB-KW"/>
</dbReference>
<dbReference type="Proteomes" id="UP000234329">
    <property type="component" value="Unassembled WGS sequence"/>
</dbReference>
<evidence type="ECO:0000256" key="3">
    <source>
        <dbReference type="ARBA" id="ARBA00023125"/>
    </source>
</evidence>
<dbReference type="InterPro" id="IPR044946">
    <property type="entry name" value="Restrct_endonuc_typeI_TRD_sf"/>
</dbReference>
<comment type="caution">
    <text evidence="5">The sequence shown here is derived from an EMBL/GenBank/DDBJ whole genome shotgun (WGS) entry which is preliminary data.</text>
</comment>
<evidence type="ECO:0000256" key="2">
    <source>
        <dbReference type="ARBA" id="ARBA00022747"/>
    </source>
</evidence>
<dbReference type="PANTHER" id="PTHR30408">
    <property type="entry name" value="TYPE-1 RESTRICTION ENZYME ECOKI SPECIFICITY PROTEIN"/>
    <property type="match status" value="1"/>
</dbReference>
<evidence type="ECO:0000313" key="5">
    <source>
        <dbReference type="EMBL" id="PKY11994.1"/>
    </source>
</evidence>
<dbReference type="CDD" id="cd17273">
    <property type="entry name" value="RMtype1_S_EcoJA69PI-TRD1-CR1_like"/>
    <property type="match status" value="1"/>
</dbReference>
<dbReference type="InParanoid" id="A0A2I1DQ24"/>
<evidence type="ECO:0000259" key="4">
    <source>
        <dbReference type="Pfam" id="PF01420"/>
    </source>
</evidence>
<accession>A0A2I1DQ24</accession>
<dbReference type="GO" id="GO:0009307">
    <property type="term" value="P:DNA restriction-modification system"/>
    <property type="evidence" value="ECO:0007669"/>
    <property type="project" value="UniProtKB-KW"/>
</dbReference>
<dbReference type="Gene3D" id="3.90.220.20">
    <property type="entry name" value="DNA methylase specificity domains"/>
    <property type="match status" value="2"/>
</dbReference>
<dbReference type="AlphaFoldDB" id="A0A2I1DQ24"/>
<dbReference type="InterPro" id="IPR000055">
    <property type="entry name" value="Restrct_endonuc_typeI_TRD"/>
</dbReference>
<dbReference type="SUPFAM" id="SSF116734">
    <property type="entry name" value="DNA methylase specificity domain"/>
    <property type="match status" value="2"/>
</dbReference>
<name>A0A2I1DQ24_9PROT</name>
<keyword evidence="2" id="KW-0680">Restriction system</keyword>
<dbReference type="Pfam" id="PF01420">
    <property type="entry name" value="Methylase_S"/>
    <property type="match status" value="2"/>
</dbReference>
<feature type="domain" description="Type I restriction modification DNA specificity" evidence="4">
    <location>
        <begin position="31"/>
        <end position="204"/>
    </location>
</feature>
<dbReference type="InterPro" id="IPR052021">
    <property type="entry name" value="Type-I_RS_S_subunit"/>
</dbReference>
<dbReference type="REBASE" id="259318">
    <property type="entry name" value="S2.AspSHORF1200P"/>
</dbReference>
<gene>
    <name evidence="5" type="ORF">B1757_01180</name>
</gene>
<comment type="similarity">
    <text evidence="1">Belongs to the type-I restriction system S methylase family.</text>
</comment>
<feature type="domain" description="Type I restriction modification DNA specificity" evidence="4">
    <location>
        <begin position="239"/>
        <end position="407"/>
    </location>
</feature>
<dbReference type="RefSeq" id="WP_101536584.1">
    <property type="nucleotide sequence ID" value="NZ_MXAV01000004.1"/>
</dbReference>
<evidence type="ECO:0000256" key="1">
    <source>
        <dbReference type="ARBA" id="ARBA00010923"/>
    </source>
</evidence>
<keyword evidence="6" id="KW-1185">Reference proteome</keyword>
<dbReference type="PANTHER" id="PTHR30408:SF12">
    <property type="entry name" value="TYPE I RESTRICTION ENZYME MJAVIII SPECIFICITY SUBUNIT"/>
    <property type="match status" value="1"/>
</dbReference>
<organism evidence="5 6">
    <name type="scientific">Acidithiobacillus marinus</name>
    <dbReference type="NCBI Taxonomy" id="187490"/>
    <lineage>
        <taxon>Bacteria</taxon>
        <taxon>Pseudomonadati</taxon>
        <taxon>Pseudomonadota</taxon>
        <taxon>Acidithiobacillia</taxon>
        <taxon>Acidithiobacillales</taxon>
        <taxon>Acidithiobacillaceae</taxon>
        <taxon>Acidithiobacillus</taxon>
    </lineage>
</organism>
<evidence type="ECO:0000313" key="6">
    <source>
        <dbReference type="Proteomes" id="UP000234329"/>
    </source>
</evidence>
<proteinExistence type="inferred from homology"/>